<accession>A0AAW0FA92</accession>
<name>A0AAW0FA92_9APHY</name>
<protein>
    <recommendedName>
        <fullName evidence="1">DUF6589 domain-containing protein</fullName>
    </recommendedName>
</protein>
<evidence type="ECO:0000313" key="2">
    <source>
        <dbReference type="EMBL" id="KAK7678135.1"/>
    </source>
</evidence>
<proteinExistence type="predicted"/>
<reference evidence="2 3" key="1">
    <citation type="submission" date="2022-09" db="EMBL/GenBank/DDBJ databases">
        <authorList>
            <person name="Palmer J.M."/>
        </authorList>
    </citation>
    <scope>NUCLEOTIDE SEQUENCE [LARGE SCALE GENOMIC DNA]</scope>
    <source>
        <strain evidence="2 3">DSM 7382</strain>
    </source>
</reference>
<sequence>MRDVVRAVLSALNGHSLTSILGVLLTDSYFAQSPTRQLFIQEWHDLLIFSQELPELLEETTSFCVNVHTRILTSEITSLAAKENGWHFSAKNARAEQIEAFSLAEMSRTLETKAPHTWLLLGALLQSDQARLRKRMRSLGMESMDLAPDPVPVDPTVDDIGGPGFDDEDEEGYWEVFKDVPNDILTADQSNAPRPKKRQRRAGERLIALGRIRRVVLMSILLQSTNQKCNAFAATIGLFLHSTSTPELVIEVFAHAGLSISLSAIHTMIDSLSTTSGERLQELMKTYVACFAWDNFDIDLRSWLPTVERPGTTLQHGTSALAFPLAHGVTSEHLKCAAELWATDPLNPNIPPSQHRPKRTWVDCLPRPIPNYTTVSEVPSFYRILAWHFRRVLVEHCAEFKHFRKQLGAPETMMQIPVEKTTHIPCRAMDINSSTADGQAQIAESLFSQSNLGDPTDTPGVVDIREHVVLVHGDLGTGERLQSVKESRAIETKPVRRLEMVIFIPGLFHLLMACADAIWKMYFEPQDLRATDDGLFRQSCKIRPNESGRLGSKPGFRLMHDLIHHHGTARMLDVWQNDLKKRTSHNSFAEYAASKPTWDEVTARSLDLVQTYVNKPQHKDGLFRNNSLILLNLLNYIELAHAMKHGDIGRVEGTFLHWIFVFKTVGKHKYATALIKVMNDLKYTYSEELARAIRLNWLCNPTGKADGFRAIDWLVELMNLYIKVIYSGVGYTRTFQLIIKQSPLIDIFRRVHTLMQDNFHLLHRSVRHAPPNLQNTLTVLQHLLEESKAHEVHLGRKAYKLMDHLREGMRMLQQRSGIYVDEQETDISLQESDTGEETLDFDDLDFCGEEIDI</sequence>
<organism evidence="2 3">
    <name type="scientific">Cerrena zonata</name>
    <dbReference type="NCBI Taxonomy" id="2478898"/>
    <lineage>
        <taxon>Eukaryota</taxon>
        <taxon>Fungi</taxon>
        <taxon>Dikarya</taxon>
        <taxon>Basidiomycota</taxon>
        <taxon>Agaricomycotina</taxon>
        <taxon>Agaricomycetes</taxon>
        <taxon>Polyporales</taxon>
        <taxon>Cerrenaceae</taxon>
        <taxon>Cerrena</taxon>
    </lineage>
</organism>
<comment type="caution">
    <text evidence="2">The sequence shown here is derived from an EMBL/GenBank/DDBJ whole genome shotgun (WGS) entry which is preliminary data.</text>
</comment>
<keyword evidence="3" id="KW-1185">Reference proteome</keyword>
<evidence type="ECO:0000259" key="1">
    <source>
        <dbReference type="Pfam" id="PF20231"/>
    </source>
</evidence>
<dbReference type="InterPro" id="IPR046496">
    <property type="entry name" value="DUF6589"/>
</dbReference>
<gene>
    <name evidence="2" type="ORF">QCA50_018928</name>
</gene>
<dbReference type="AlphaFoldDB" id="A0AAW0FA92"/>
<evidence type="ECO:0000313" key="3">
    <source>
        <dbReference type="Proteomes" id="UP001385951"/>
    </source>
</evidence>
<dbReference type="EMBL" id="JASBNA010000077">
    <property type="protein sequence ID" value="KAK7678135.1"/>
    <property type="molecule type" value="Genomic_DNA"/>
</dbReference>
<dbReference type="Pfam" id="PF20231">
    <property type="entry name" value="DUF6589"/>
    <property type="match status" value="1"/>
</dbReference>
<feature type="domain" description="DUF6589" evidence="1">
    <location>
        <begin position="376"/>
        <end position="768"/>
    </location>
</feature>
<dbReference type="Proteomes" id="UP001385951">
    <property type="component" value="Unassembled WGS sequence"/>
</dbReference>